<dbReference type="EMBL" id="MCFL01000001">
    <property type="protein sequence ID" value="ORZ41444.1"/>
    <property type="molecule type" value="Genomic_DNA"/>
</dbReference>
<name>A0A1Y2I557_9FUNG</name>
<feature type="region of interest" description="Disordered" evidence="1">
    <location>
        <begin position="1"/>
        <end position="91"/>
    </location>
</feature>
<evidence type="ECO:0000256" key="1">
    <source>
        <dbReference type="SAM" id="MobiDB-lite"/>
    </source>
</evidence>
<keyword evidence="3" id="KW-1185">Reference proteome</keyword>
<evidence type="ECO:0000313" key="2">
    <source>
        <dbReference type="EMBL" id="ORZ41444.1"/>
    </source>
</evidence>
<feature type="non-terminal residue" evidence="2">
    <location>
        <position position="91"/>
    </location>
</feature>
<sequence>MQVTPPPWIIHRHRHRHPHPQRHRHAHPSSRLRPRLDGQCPRVRRQTHQTQPATMGSAGRNPDPRKPNRMQRPTPQHQHRRCVIAGAGAFA</sequence>
<comment type="caution">
    <text evidence="2">The sequence shown here is derived from an EMBL/GenBank/DDBJ whole genome shotgun (WGS) entry which is preliminary data.</text>
</comment>
<organism evidence="2 3">
    <name type="scientific">Catenaria anguillulae PL171</name>
    <dbReference type="NCBI Taxonomy" id="765915"/>
    <lineage>
        <taxon>Eukaryota</taxon>
        <taxon>Fungi</taxon>
        <taxon>Fungi incertae sedis</taxon>
        <taxon>Blastocladiomycota</taxon>
        <taxon>Blastocladiomycetes</taxon>
        <taxon>Blastocladiales</taxon>
        <taxon>Catenariaceae</taxon>
        <taxon>Catenaria</taxon>
    </lineage>
</organism>
<proteinExistence type="predicted"/>
<protein>
    <submittedName>
        <fullName evidence="2">Uncharacterized protein</fullName>
    </submittedName>
</protein>
<gene>
    <name evidence="2" type="ORF">BCR44DRAFT_1422845</name>
</gene>
<feature type="compositionally biased region" description="Basic residues" evidence="1">
    <location>
        <begin position="10"/>
        <end position="33"/>
    </location>
</feature>
<dbReference type="AlphaFoldDB" id="A0A1Y2I557"/>
<reference evidence="2 3" key="1">
    <citation type="submission" date="2016-07" db="EMBL/GenBank/DDBJ databases">
        <title>Pervasive Adenine N6-methylation of Active Genes in Fungi.</title>
        <authorList>
            <consortium name="DOE Joint Genome Institute"/>
            <person name="Mondo S.J."/>
            <person name="Dannebaum R.O."/>
            <person name="Kuo R.C."/>
            <person name="Labutti K."/>
            <person name="Haridas S."/>
            <person name="Kuo A."/>
            <person name="Salamov A."/>
            <person name="Ahrendt S.R."/>
            <person name="Lipzen A."/>
            <person name="Sullivan W."/>
            <person name="Andreopoulos W.B."/>
            <person name="Clum A."/>
            <person name="Lindquist E."/>
            <person name="Daum C."/>
            <person name="Ramamoorthy G.K."/>
            <person name="Gryganskyi A."/>
            <person name="Culley D."/>
            <person name="Magnuson J.K."/>
            <person name="James T.Y."/>
            <person name="O'Malley M.A."/>
            <person name="Stajich J.E."/>
            <person name="Spatafora J.W."/>
            <person name="Visel A."/>
            <person name="Grigoriev I.V."/>
        </authorList>
    </citation>
    <scope>NUCLEOTIDE SEQUENCE [LARGE SCALE GENOMIC DNA]</scope>
    <source>
        <strain evidence="2 3">PL171</strain>
    </source>
</reference>
<accession>A0A1Y2I557</accession>
<evidence type="ECO:0000313" key="3">
    <source>
        <dbReference type="Proteomes" id="UP000193411"/>
    </source>
</evidence>
<dbReference type="Proteomes" id="UP000193411">
    <property type="component" value="Unassembled WGS sequence"/>
</dbReference>